<dbReference type="AlphaFoldDB" id="K9X3K8"/>
<keyword evidence="2" id="KW-1185">Reference proteome</keyword>
<protein>
    <submittedName>
        <fullName evidence="1">Uncharacterized protein</fullName>
    </submittedName>
</protein>
<dbReference type="Proteomes" id="UP000010475">
    <property type="component" value="Chromosome"/>
</dbReference>
<accession>K9X3K8</accession>
<reference evidence="1 2" key="1">
    <citation type="submission" date="2012-06" db="EMBL/GenBank/DDBJ databases">
        <title>Finished chromosome of genome of Cylindrospermum stagnale PCC 7417.</title>
        <authorList>
            <consortium name="US DOE Joint Genome Institute"/>
            <person name="Gugger M."/>
            <person name="Coursin T."/>
            <person name="Rippka R."/>
            <person name="Tandeau De Marsac N."/>
            <person name="Huntemann M."/>
            <person name="Wei C.-L."/>
            <person name="Han J."/>
            <person name="Detter J.C."/>
            <person name="Han C."/>
            <person name="Tapia R."/>
            <person name="Chen A."/>
            <person name="Kyrpides N."/>
            <person name="Mavromatis K."/>
            <person name="Markowitz V."/>
            <person name="Szeto E."/>
            <person name="Ivanova N."/>
            <person name="Pagani I."/>
            <person name="Pati A."/>
            <person name="Goodwin L."/>
            <person name="Nordberg H.P."/>
            <person name="Cantor M.N."/>
            <person name="Hua S.X."/>
            <person name="Woyke T."/>
            <person name="Kerfeld C.A."/>
        </authorList>
    </citation>
    <scope>NUCLEOTIDE SEQUENCE [LARGE SCALE GENOMIC DNA]</scope>
    <source>
        <strain evidence="1 2">PCC 7417</strain>
    </source>
</reference>
<dbReference type="eggNOG" id="COG4861">
    <property type="taxonomic scope" value="Bacteria"/>
</dbReference>
<dbReference type="Pfam" id="PF09952">
    <property type="entry name" value="AbiEi_2"/>
    <property type="match status" value="1"/>
</dbReference>
<dbReference type="RefSeq" id="WP_015209907.1">
    <property type="nucleotide sequence ID" value="NC_019757.1"/>
</dbReference>
<organism evidence="1 2">
    <name type="scientific">Cylindrospermum stagnale PCC 7417</name>
    <dbReference type="NCBI Taxonomy" id="56107"/>
    <lineage>
        <taxon>Bacteria</taxon>
        <taxon>Bacillati</taxon>
        <taxon>Cyanobacteriota</taxon>
        <taxon>Cyanophyceae</taxon>
        <taxon>Nostocales</taxon>
        <taxon>Nostocaceae</taxon>
        <taxon>Cylindrospermum</taxon>
    </lineage>
</organism>
<dbReference type="KEGG" id="csg:Cylst_4598"/>
<dbReference type="STRING" id="56107.Cylst_4598"/>
<dbReference type="EMBL" id="CP003642">
    <property type="protein sequence ID" value="AFZ26669.1"/>
    <property type="molecule type" value="Genomic_DNA"/>
</dbReference>
<evidence type="ECO:0000313" key="2">
    <source>
        <dbReference type="Proteomes" id="UP000010475"/>
    </source>
</evidence>
<evidence type="ECO:0000313" key="1">
    <source>
        <dbReference type="EMBL" id="AFZ26669.1"/>
    </source>
</evidence>
<dbReference type="HOGENOM" id="CLU_065331_0_0_3"/>
<dbReference type="InterPro" id="IPR019238">
    <property type="entry name" value="AbiEi_2"/>
</dbReference>
<name>K9X3K8_9NOST</name>
<sequence>MLPKHPWLQKCIERLEELPQIKATAIVEPGYLEGALADGILTIYTPQNQVQYIVEIKSKLTIETLDVVILYFNHLKQRLGDNQKPLLVTDILSDEVVEELIRIDIEFIDTSGNIYINNSLFYILIKNSSFYQKKTSSPTFNTNTLKVVYAILKKPKILLFSRDEIAEVAGVDINAVEVSLDSLFKLNYLQQQYGGRYKIENYTKLLERWDMGYLENLRSELVIDTFSPIRNIQFSDFLFQSLDIVSGYKILVGGEFGASALFKTAYLQPTSIVLHIPNQLNYRIITTQLRLKPNVQGNITIIKQFSSYNFYENNDMIADPLLIRAELLLYPDERLKETATRIYNEYIFQIGQMAETL</sequence>
<gene>
    <name evidence="1" type="ORF">Cylst_4598</name>
</gene>
<dbReference type="OrthoDB" id="452812at2"/>
<proteinExistence type="predicted"/>